<organism evidence="2 3">
    <name type="scientific">Glycocaulis alkaliphilus</name>
    <dbReference type="NCBI Taxonomy" id="1434191"/>
    <lineage>
        <taxon>Bacteria</taxon>
        <taxon>Pseudomonadati</taxon>
        <taxon>Pseudomonadota</taxon>
        <taxon>Alphaproteobacteria</taxon>
        <taxon>Maricaulales</taxon>
        <taxon>Maricaulaceae</taxon>
        <taxon>Glycocaulis</taxon>
    </lineage>
</organism>
<dbReference type="Gene3D" id="1.20.5.780">
    <property type="entry name" value="Single helix bin"/>
    <property type="match status" value="1"/>
</dbReference>
<accession>A0A3T0EB02</accession>
<reference evidence="2 3" key="1">
    <citation type="submission" date="2016-12" db="EMBL/GenBank/DDBJ databases">
        <title>The genome of dimorphic prosthecate Glycocaulis alkaliphilus 6b-8t, isolated from crude oil dictates its adaptability in petroleum environments.</title>
        <authorList>
            <person name="Wu X.-L."/>
            <person name="Geng S."/>
        </authorList>
    </citation>
    <scope>NUCLEOTIDE SEQUENCE [LARGE SCALE GENOMIC DNA]</scope>
    <source>
        <strain evidence="2 3">6B-8</strain>
    </source>
</reference>
<evidence type="ECO:0000313" key="2">
    <source>
        <dbReference type="EMBL" id="AZU04387.1"/>
    </source>
</evidence>
<gene>
    <name evidence="2" type="ORF">X907_1862</name>
</gene>
<keyword evidence="3" id="KW-1185">Reference proteome</keyword>
<evidence type="ECO:0000313" key="3">
    <source>
        <dbReference type="Proteomes" id="UP000286954"/>
    </source>
</evidence>
<dbReference type="Pfam" id="PF15919">
    <property type="entry name" value="HicB_lk_antitox"/>
    <property type="match status" value="1"/>
</dbReference>
<dbReference type="KEGG" id="gak:X907_1862"/>
<name>A0A3T0EB02_9PROT</name>
<dbReference type="InterPro" id="IPR035069">
    <property type="entry name" value="TTHA1013/TTHA0281-like"/>
</dbReference>
<dbReference type="EMBL" id="CP018911">
    <property type="protein sequence ID" value="AZU04387.1"/>
    <property type="molecule type" value="Genomic_DNA"/>
</dbReference>
<dbReference type="CDD" id="cd21631">
    <property type="entry name" value="RHH_CopG_NikR-like"/>
    <property type="match status" value="1"/>
</dbReference>
<dbReference type="OrthoDB" id="9807959at2"/>
<dbReference type="Proteomes" id="UP000286954">
    <property type="component" value="Chromosome"/>
</dbReference>
<dbReference type="Gene3D" id="3.30.160.250">
    <property type="match status" value="1"/>
</dbReference>
<dbReference type="AlphaFoldDB" id="A0A3T0EB02"/>
<evidence type="ECO:0000259" key="1">
    <source>
        <dbReference type="Pfam" id="PF15919"/>
    </source>
</evidence>
<sequence length="137" mass="14809">MLAPFIAIVHRDGEDVFGAFFPDVPGCYASGATLDALLHYAAHALRAHLDALADFNRPVPTARSLQAVMEDPSLAEDRADAFVVVPVTPLARAGKPKRININVDEFALERIDRAARKAGVSRSRFLVESALQAGSER</sequence>
<feature type="domain" description="HicB-like antitoxin of toxin-antitoxin system" evidence="1">
    <location>
        <begin position="5"/>
        <end position="128"/>
    </location>
</feature>
<dbReference type="RefSeq" id="WP_127567288.1">
    <property type="nucleotide sequence ID" value="NZ_BMFB01000003.1"/>
</dbReference>
<dbReference type="SUPFAM" id="SSF143100">
    <property type="entry name" value="TTHA1013/TTHA0281-like"/>
    <property type="match status" value="1"/>
</dbReference>
<dbReference type="InterPro" id="IPR031807">
    <property type="entry name" value="HicB-like"/>
</dbReference>
<proteinExistence type="predicted"/>
<protein>
    <recommendedName>
        <fullName evidence="1">HicB-like antitoxin of toxin-antitoxin system domain-containing protein</fullName>
    </recommendedName>
</protein>